<dbReference type="GO" id="GO:0005524">
    <property type="term" value="F:ATP binding"/>
    <property type="evidence" value="ECO:0007669"/>
    <property type="project" value="UniProtKB-KW"/>
</dbReference>
<dbReference type="InParanoid" id="A0A165DUM7"/>
<evidence type="ECO:0000313" key="10">
    <source>
        <dbReference type="Proteomes" id="UP000076842"/>
    </source>
</evidence>
<keyword evidence="7" id="KW-0131">Cell cycle</keyword>
<comment type="subcellular location">
    <subcellularLocation>
        <location evidence="1">Nucleus</location>
    </subcellularLocation>
</comment>
<dbReference type="InterPro" id="IPR004582">
    <property type="entry name" value="Checkpoint_prot_Rad17_Rad24"/>
</dbReference>
<evidence type="ECO:0000256" key="2">
    <source>
        <dbReference type="ARBA" id="ARBA00006168"/>
    </source>
</evidence>
<feature type="region of interest" description="Disordered" evidence="8">
    <location>
        <begin position="1"/>
        <end position="21"/>
    </location>
</feature>
<evidence type="ECO:0000256" key="6">
    <source>
        <dbReference type="ARBA" id="ARBA00023242"/>
    </source>
</evidence>
<dbReference type="GO" id="GO:0005634">
    <property type="term" value="C:nucleus"/>
    <property type="evidence" value="ECO:0007669"/>
    <property type="project" value="UniProtKB-SubCell"/>
</dbReference>
<evidence type="ECO:0008006" key="11">
    <source>
        <dbReference type="Google" id="ProtNLM"/>
    </source>
</evidence>
<keyword evidence="10" id="KW-1185">Reference proteome</keyword>
<accession>A0A165DUM7</accession>
<keyword evidence="5" id="KW-0067">ATP-binding</keyword>
<dbReference type="Gene3D" id="3.40.50.300">
    <property type="entry name" value="P-loop containing nucleotide triphosphate hydrolases"/>
    <property type="match status" value="1"/>
</dbReference>
<dbReference type="PANTHER" id="PTHR12172">
    <property type="entry name" value="CELL CYCLE CHECKPOINT PROTEIN RAD17"/>
    <property type="match status" value="1"/>
</dbReference>
<evidence type="ECO:0000256" key="8">
    <source>
        <dbReference type="SAM" id="MobiDB-lite"/>
    </source>
</evidence>
<keyword evidence="4" id="KW-0227">DNA damage</keyword>
<dbReference type="PANTHER" id="PTHR12172:SF0">
    <property type="entry name" value="CELL CYCLE CHECKPOINT PROTEIN RAD17"/>
    <property type="match status" value="1"/>
</dbReference>
<keyword evidence="3" id="KW-0547">Nucleotide-binding</keyword>
<organism evidence="9 10">
    <name type="scientific">Calocera cornea HHB12733</name>
    <dbReference type="NCBI Taxonomy" id="1353952"/>
    <lineage>
        <taxon>Eukaryota</taxon>
        <taxon>Fungi</taxon>
        <taxon>Dikarya</taxon>
        <taxon>Basidiomycota</taxon>
        <taxon>Agaricomycotina</taxon>
        <taxon>Dacrymycetes</taxon>
        <taxon>Dacrymycetales</taxon>
        <taxon>Dacrymycetaceae</taxon>
        <taxon>Calocera</taxon>
    </lineage>
</organism>
<dbReference type="EMBL" id="KV424033">
    <property type="protein sequence ID" value="KZT53578.1"/>
    <property type="molecule type" value="Genomic_DNA"/>
</dbReference>
<dbReference type="GO" id="GO:0003682">
    <property type="term" value="F:chromatin binding"/>
    <property type="evidence" value="ECO:0007669"/>
    <property type="project" value="TreeGrafter"/>
</dbReference>
<dbReference type="GO" id="GO:0033314">
    <property type="term" value="P:mitotic DNA replication checkpoint signaling"/>
    <property type="evidence" value="ECO:0007669"/>
    <property type="project" value="TreeGrafter"/>
</dbReference>
<evidence type="ECO:0000313" key="9">
    <source>
        <dbReference type="EMBL" id="KZT53578.1"/>
    </source>
</evidence>
<proteinExistence type="inferred from homology"/>
<comment type="similarity">
    <text evidence="2">Belongs to the rad17/RAD24 family.</text>
</comment>
<feature type="region of interest" description="Disordered" evidence="8">
    <location>
        <begin position="626"/>
        <end position="652"/>
    </location>
</feature>
<sequence length="652" mass="72600">MAPTAAKKAAAAKKSKTDKAAKHVQLGFAPVNGMQKPLRQASLTKFSVSLPSPSSSQEQARLSPVLATKATSLAKGKERELEVIQDTALWIDKYAPTSLEELAVHKRKVQDVQRWLEEATTGGATGKLTKYRRLLALTGPAGAGKTATIRTLSKEMSIDIVEWRNSQEDQDIFGDDIPESLSNKFHNFLSHEAQTEALHLLPLSSRPAAAGPSVPRILLLEDLPNVLHTGVKEAFQKSLEELVDRHNALPIVLIVSESGTRGMGGDGWKREERWDVRNILGPRLLQSPYVTEVQFNPVATTIMRGALTRILSHTHPTSNDLRPSPDTVDIIVESSMGDVRSAINALQFACRVQMVEAVKGGAGGKRRRGKKGKVGEVVRKLIEGVTRNEQVLALFHILGKMLYNKRFGDDPDENEDPFLEASARGTLDLPPHLSSFERRPSKVDVNTLYADSPVDVSMLASYCHQNYPQFCSELEELEAVMEWTSYSEAFSIDSEHINVQLPEYAFHLLTRGLLASLPSPMPRRGQKLLKSAYWEFSRKERDGIESLRSWSRHDMGAARDHRSIELLERAWLMKRTGLPQPTGVSEMAYMPWMPPIRGGEYGQQLLEEGEVADVEPEVPMSQAYKMEASDDEQKIGRASKISWLEDDDIEED</sequence>
<evidence type="ECO:0000256" key="4">
    <source>
        <dbReference type="ARBA" id="ARBA00022763"/>
    </source>
</evidence>
<dbReference type="InterPro" id="IPR027417">
    <property type="entry name" value="P-loop_NTPase"/>
</dbReference>
<protein>
    <recommendedName>
        <fullName evidence="11">Rad17-domain-containing protein</fullName>
    </recommendedName>
</protein>
<reference evidence="9 10" key="1">
    <citation type="journal article" date="2016" name="Mol. Biol. Evol.">
        <title>Comparative Genomics of Early-Diverging Mushroom-Forming Fungi Provides Insights into the Origins of Lignocellulose Decay Capabilities.</title>
        <authorList>
            <person name="Nagy L.G."/>
            <person name="Riley R."/>
            <person name="Tritt A."/>
            <person name="Adam C."/>
            <person name="Daum C."/>
            <person name="Floudas D."/>
            <person name="Sun H."/>
            <person name="Yadav J.S."/>
            <person name="Pangilinan J."/>
            <person name="Larsson K.H."/>
            <person name="Matsuura K."/>
            <person name="Barry K."/>
            <person name="Labutti K."/>
            <person name="Kuo R."/>
            <person name="Ohm R.A."/>
            <person name="Bhattacharya S.S."/>
            <person name="Shirouzu T."/>
            <person name="Yoshinaga Y."/>
            <person name="Martin F.M."/>
            <person name="Grigoriev I.V."/>
            <person name="Hibbett D.S."/>
        </authorList>
    </citation>
    <scope>NUCLEOTIDE SEQUENCE [LARGE SCALE GENOMIC DNA]</scope>
    <source>
        <strain evidence="9 10">HHB12733</strain>
    </source>
</reference>
<evidence type="ECO:0000256" key="3">
    <source>
        <dbReference type="ARBA" id="ARBA00022741"/>
    </source>
</evidence>
<dbReference type="GO" id="GO:0003689">
    <property type="term" value="F:DNA clamp loader activity"/>
    <property type="evidence" value="ECO:0007669"/>
    <property type="project" value="TreeGrafter"/>
</dbReference>
<dbReference type="STRING" id="1353952.A0A165DUM7"/>
<dbReference type="AlphaFoldDB" id="A0A165DUM7"/>
<evidence type="ECO:0000256" key="1">
    <source>
        <dbReference type="ARBA" id="ARBA00004123"/>
    </source>
</evidence>
<evidence type="ECO:0000256" key="5">
    <source>
        <dbReference type="ARBA" id="ARBA00022840"/>
    </source>
</evidence>
<gene>
    <name evidence="9" type="ORF">CALCODRAFT_47481</name>
</gene>
<dbReference type="GO" id="GO:0006281">
    <property type="term" value="P:DNA repair"/>
    <property type="evidence" value="ECO:0007669"/>
    <property type="project" value="InterPro"/>
</dbReference>
<dbReference type="FunCoup" id="A0A165DUM7">
    <property type="interactions" value="483"/>
</dbReference>
<dbReference type="SUPFAM" id="SSF52540">
    <property type="entry name" value="P-loop containing nucleoside triphosphate hydrolases"/>
    <property type="match status" value="1"/>
</dbReference>
<dbReference type="Proteomes" id="UP000076842">
    <property type="component" value="Unassembled WGS sequence"/>
</dbReference>
<evidence type="ECO:0000256" key="7">
    <source>
        <dbReference type="ARBA" id="ARBA00023306"/>
    </source>
</evidence>
<dbReference type="Pfam" id="PF03215">
    <property type="entry name" value="Rad17"/>
    <property type="match status" value="1"/>
</dbReference>
<name>A0A165DUM7_9BASI</name>
<keyword evidence="6" id="KW-0539">Nucleus</keyword>
<dbReference type="OrthoDB" id="10265971at2759"/>
<dbReference type="GO" id="GO:0000077">
    <property type="term" value="P:DNA damage checkpoint signaling"/>
    <property type="evidence" value="ECO:0007669"/>
    <property type="project" value="TreeGrafter"/>
</dbReference>